<dbReference type="VEuPathDB" id="FungiDB:LCOR_05153.1"/>
<sequence length="98" mass="10880">MLLWLLGTSSAGRKDRIIWTRLRMMMDWNGIDERAFILDEGRLIAFDGIGMLESNHAAGAGIMDGIAYDGGTNEIPLTPYELRTPSSFGNCFFMISTS</sequence>
<keyword evidence="2" id="KW-1185">Reference proteome</keyword>
<name>A0A068RUJ0_9FUNG</name>
<dbReference type="EMBL" id="CBTN010000020">
    <property type="protein sequence ID" value="CDH53843.1"/>
    <property type="molecule type" value="Genomic_DNA"/>
</dbReference>
<dbReference type="AlphaFoldDB" id="A0A068RUJ0"/>
<accession>A0A068RUJ0</accession>
<gene>
    <name evidence="1" type="ORF">LCOR_05153.1</name>
</gene>
<evidence type="ECO:0000313" key="1">
    <source>
        <dbReference type="EMBL" id="CDH53843.1"/>
    </source>
</evidence>
<protein>
    <submittedName>
        <fullName evidence="1">Uncharacterized protein</fullName>
    </submittedName>
</protein>
<evidence type="ECO:0000313" key="2">
    <source>
        <dbReference type="Proteomes" id="UP000027586"/>
    </source>
</evidence>
<organism evidence="1 2">
    <name type="scientific">Lichtheimia corymbifera JMRC:FSU:9682</name>
    <dbReference type="NCBI Taxonomy" id="1263082"/>
    <lineage>
        <taxon>Eukaryota</taxon>
        <taxon>Fungi</taxon>
        <taxon>Fungi incertae sedis</taxon>
        <taxon>Mucoromycota</taxon>
        <taxon>Mucoromycotina</taxon>
        <taxon>Mucoromycetes</taxon>
        <taxon>Mucorales</taxon>
        <taxon>Lichtheimiaceae</taxon>
        <taxon>Lichtheimia</taxon>
    </lineage>
</organism>
<reference evidence="1" key="1">
    <citation type="submission" date="2013-08" db="EMBL/GenBank/DDBJ databases">
        <title>Gene expansion shapes genome architecture in the human pathogen Lichtheimia corymbifera: an evolutionary genomics analysis in the ancient terrestrial Mucorales (Mucoromycotina).</title>
        <authorList>
            <person name="Schwartze V.U."/>
            <person name="Winter S."/>
            <person name="Shelest E."/>
            <person name="Marcet-Houben M."/>
            <person name="Horn F."/>
            <person name="Wehner S."/>
            <person name="Hoffmann K."/>
            <person name="Riege K."/>
            <person name="Sammeth M."/>
            <person name="Nowrousian M."/>
            <person name="Valiante V."/>
            <person name="Linde J."/>
            <person name="Jacobsen I.D."/>
            <person name="Marz M."/>
            <person name="Brakhage A.A."/>
            <person name="Gabaldon T."/>
            <person name="Bocker S."/>
            <person name="Voigt K."/>
        </authorList>
    </citation>
    <scope>NUCLEOTIDE SEQUENCE [LARGE SCALE GENOMIC DNA]</scope>
    <source>
        <strain evidence="1">FSU 9682</strain>
    </source>
</reference>
<dbReference type="Proteomes" id="UP000027586">
    <property type="component" value="Unassembled WGS sequence"/>
</dbReference>
<proteinExistence type="predicted"/>
<comment type="caution">
    <text evidence="1">The sequence shown here is derived from an EMBL/GenBank/DDBJ whole genome shotgun (WGS) entry which is preliminary data.</text>
</comment>